<dbReference type="Pfam" id="PF19150">
    <property type="entry name" value="DUF5832"/>
    <property type="match status" value="1"/>
</dbReference>
<sequence>MSTPTEHKEWRKENTLTAPSDKNPDTKLEIEQGLPPLTNEQAKEAVKELSDTSFVERFPAVERRYADPPIDMQKVGLISFVPAKGAKPNEKGVYGFAKLRGNYATPEEASERAEHLIRNVDSYHQIYHTFVGRPFPLTNSSDYSKEVERIDLRKETASAIAEDVKKKREKEQREIEEIKEREKELLEDVKKDKENIDDHYTTLHVKKAQLTWTFVETSKKLKQMVGLIAKARHEINVLDQENSELREKYMEKYIDARRRAGLPTDGVDTEESFMKYLVEDHVIPEVDAEYKRLYGEE</sequence>
<dbReference type="AlphaFoldDB" id="A0A6C0EK07"/>
<evidence type="ECO:0000256" key="2">
    <source>
        <dbReference type="SAM" id="MobiDB-lite"/>
    </source>
</evidence>
<keyword evidence="1" id="KW-0175">Coiled coil</keyword>
<reference evidence="3" key="1">
    <citation type="journal article" date="2020" name="Nature">
        <title>Giant virus diversity and host interactions through global metagenomics.</title>
        <authorList>
            <person name="Schulz F."/>
            <person name="Roux S."/>
            <person name="Paez-Espino D."/>
            <person name="Jungbluth S."/>
            <person name="Walsh D.A."/>
            <person name="Denef V.J."/>
            <person name="McMahon K.D."/>
            <person name="Konstantinidis K.T."/>
            <person name="Eloe-Fadrosh E.A."/>
            <person name="Kyrpides N.C."/>
            <person name="Woyke T."/>
        </authorList>
    </citation>
    <scope>NUCLEOTIDE SEQUENCE</scope>
    <source>
        <strain evidence="3">GVMAG-M-3300005589-24</strain>
    </source>
</reference>
<protein>
    <submittedName>
        <fullName evidence="3">Uncharacterized protein</fullName>
    </submittedName>
</protein>
<feature type="coiled-coil region" evidence="1">
    <location>
        <begin position="154"/>
        <end position="199"/>
    </location>
</feature>
<name>A0A6C0EK07_9ZZZZ</name>
<feature type="compositionally biased region" description="Basic and acidic residues" evidence="2">
    <location>
        <begin position="1"/>
        <end position="14"/>
    </location>
</feature>
<feature type="region of interest" description="Disordered" evidence="2">
    <location>
        <begin position="1"/>
        <end position="39"/>
    </location>
</feature>
<dbReference type="EMBL" id="MN738878">
    <property type="protein sequence ID" value="QHT29506.1"/>
    <property type="molecule type" value="Genomic_DNA"/>
</dbReference>
<accession>A0A6C0EK07</accession>
<organism evidence="3">
    <name type="scientific">viral metagenome</name>
    <dbReference type="NCBI Taxonomy" id="1070528"/>
    <lineage>
        <taxon>unclassified sequences</taxon>
        <taxon>metagenomes</taxon>
        <taxon>organismal metagenomes</taxon>
    </lineage>
</organism>
<proteinExistence type="predicted"/>
<evidence type="ECO:0000313" key="3">
    <source>
        <dbReference type="EMBL" id="QHT29506.1"/>
    </source>
</evidence>
<evidence type="ECO:0000256" key="1">
    <source>
        <dbReference type="SAM" id="Coils"/>
    </source>
</evidence>
<dbReference type="InterPro" id="IPR043872">
    <property type="entry name" value="DUF5832"/>
</dbReference>